<gene>
    <name evidence="1" type="ORF">QVD17_36331</name>
</gene>
<protein>
    <submittedName>
        <fullName evidence="1">Uncharacterized protein</fullName>
    </submittedName>
</protein>
<name>A0AAD8NI44_TARER</name>
<proteinExistence type="predicted"/>
<dbReference type="AlphaFoldDB" id="A0AAD8NI44"/>
<evidence type="ECO:0000313" key="1">
    <source>
        <dbReference type="EMBL" id="KAK1409802.1"/>
    </source>
</evidence>
<organism evidence="1 2">
    <name type="scientific">Tagetes erecta</name>
    <name type="common">African marigold</name>
    <dbReference type="NCBI Taxonomy" id="13708"/>
    <lineage>
        <taxon>Eukaryota</taxon>
        <taxon>Viridiplantae</taxon>
        <taxon>Streptophyta</taxon>
        <taxon>Embryophyta</taxon>
        <taxon>Tracheophyta</taxon>
        <taxon>Spermatophyta</taxon>
        <taxon>Magnoliopsida</taxon>
        <taxon>eudicotyledons</taxon>
        <taxon>Gunneridae</taxon>
        <taxon>Pentapetalae</taxon>
        <taxon>asterids</taxon>
        <taxon>campanulids</taxon>
        <taxon>Asterales</taxon>
        <taxon>Asteraceae</taxon>
        <taxon>Asteroideae</taxon>
        <taxon>Heliantheae alliance</taxon>
        <taxon>Tageteae</taxon>
        <taxon>Tagetes</taxon>
    </lineage>
</organism>
<sequence length="92" mass="10494">MLVQEVLWFDFFDRSFTFLLASELVVDSVLISSIDGLISFIQAIVGCSRFGTGFWVKEDKMLTRAFSTCFYIFSSISEEIQTEPSDKKRKSG</sequence>
<dbReference type="Proteomes" id="UP001229421">
    <property type="component" value="Unassembled WGS sequence"/>
</dbReference>
<comment type="caution">
    <text evidence="1">The sequence shown here is derived from an EMBL/GenBank/DDBJ whole genome shotgun (WGS) entry which is preliminary data.</text>
</comment>
<dbReference type="EMBL" id="JAUHHV010000010">
    <property type="protein sequence ID" value="KAK1409802.1"/>
    <property type="molecule type" value="Genomic_DNA"/>
</dbReference>
<evidence type="ECO:0000313" key="2">
    <source>
        <dbReference type="Proteomes" id="UP001229421"/>
    </source>
</evidence>
<reference evidence="1" key="1">
    <citation type="journal article" date="2023" name="bioRxiv">
        <title>Improved chromosome-level genome assembly for marigold (Tagetes erecta).</title>
        <authorList>
            <person name="Jiang F."/>
            <person name="Yuan L."/>
            <person name="Wang S."/>
            <person name="Wang H."/>
            <person name="Xu D."/>
            <person name="Wang A."/>
            <person name="Fan W."/>
        </authorList>
    </citation>
    <scope>NUCLEOTIDE SEQUENCE</scope>
    <source>
        <strain evidence="1">WSJ</strain>
        <tissue evidence="1">Leaf</tissue>
    </source>
</reference>
<keyword evidence="2" id="KW-1185">Reference proteome</keyword>
<accession>A0AAD8NI44</accession>